<dbReference type="InterPro" id="IPR042211">
    <property type="entry name" value="CRISPR-assoc_Cas1_N"/>
</dbReference>
<dbReference type="AlphaFoldDB" id="A0A414IQG7"/>
<dbReference type="HAMAP" id="MF_01470">
    <property type="entry name" value="Cas1"/>
    <property type="match status" value="1"/>
</dbReference>
<proteinExistence type="inferred from homology"/>
<dbReference type="GO" id="GO:0004520">
    <property type="term" value="F:DNA endonuclease activity"/>
    <property type="evidence" value="ECO:0007669"/>
    <property type="project" value="InterPro"/>
</dbReference>
<dbReference type="InterPro" id="IPR042206">
    <property type="entry name" value="CRISPR-assoc_Cas1_C"/>
</dbReference>
<dbReference type="Gene3D" id="3.100.10.20">
    <property type="entry name" value="CRISPR-associated endonuclease Cas1, N-terminal domain"/>
    <property type="match status" value="1"/>
</dbReference>
<keyword evidence="3 9" id="KW-0255">Endonuclease</keyword>
<sequence>MFPALSRKYLGYDFQKDKGTNVISIYKHSYEKPHFYGKWHCSVIQKIDQNYHIINNGVLNRKDFTILFENEEKKMYIPIETCGSINIYSNVIFGSSFLDYINSKGLNVNIFDKYGNFTGSFHSEHHYKRSSTLLKQASVYNEAKKRHEICIKIETASLHNQRENLRYFYKHNKKESLKKAIEYMSDSINEMKKSVSINQLLTIEARAKQKYLQSFDDMIENEEFIFEKRTRRPPMNEVNALISFGNTFLYRRIANEIYKTALDIRIGLVHSANSRSESLNLDIAEIFKPIIVDRAIFTVIHNSQINKKLHFEVEDNGGVYLNNNGKRIFIKELEKKLGSKISIDGQKISYEHIIKNEIYKIVKFIQEDEKYRPFKYT</sequence>
<dbReference type="InterPro" id="IPR019858">
    <property type="entry name" value="CRISPR-assoc_Cas1_HMARI/TNEAP"/>
</dbReference>
<comment type="similarity">
    <text evidence="9">Belongs to the CRISPR-associated endonuclease Cas1 family.</text>
</comment>
<dbReference type="PANTHER" id="PTHR43219">
    <property type="entry name" value="CRISPR-ASSOCIATED ENDONUCLEASE CAS1"/>
    <property type="match status" value="1"/>
</dbReference>
<feature type="binding site" evidence="9">
    <location>
        <position position="285"/>
    </location>
    <ligand>
        <name>Mn(2+)</name>
        <dbReference type="ChEBI" id="CHEBI:29035"/>
    </ligand>
</feature>
<reference evidence="10 11" key="1">
    <citation type="submission" date="2018-08" db="EMBL/GenBank/DDBJ databases">
        <title>A genome reference for cultivated species of the human gut microbiota.</title>
        <authorList>
            <person name="Zou Y."/>
            <person name="Xue W."/>
            <person name="Luo G."/>
        </authorList>
    </citation>
    <scope>NUCLEOTIDE SEQUENCE [LARGE SCALE GENOMIC DNA]</scope>
    <source>
        <strain evidence="10 11">AM29-10</strain>
    </source>
</reference>
<protein>
    <recommendedName>
        <fullName evidence="9">CRISPR-associated endonuclease Cas1</fullName>
        <ecNumber evidence="9">3.1.-.-</ecNumber>
    </recommendedName>
</protein>
<dbReference type="Pfam" id="PF01867">
    <property type="entry name" value="Cas_Cas1"/>
    <property type="match status" value="1"/>
</dbReference>
<dbReference type="GO" id="GO:0051607">
    <property type="term" value="P:defense response to virus"/>
    <property type="evidence" value="ECO:0007669"/>
    <property type="project" value="UniProtKB-UniRule"/>
</dbReference>
<dbReference type="GO" id="GO:0003677">
    <property type="term" value="F:DNA binding"/>
    <property type="evidence" value="ECO:0007669"/>
    <property type="project" value="UniProtKB-KW"/>
</dbReference>
<evidence type="ECO:0000256" key="5">
    <source>
        <dbReference type="ARBA" id="ARBA00022842"/>
    </source>
</evidence>
<evidence type="ECO:0000256" key="9">
    <source>
        <dbReference type="HAMAP-Rule" id="MF_01470"/>
    </source>
</evidence>
<name>A0A414IQG7_9FIRM</name>
<evidence type="ECO:0000256" key="6">
    <source>
        <dbReference type="ARBA" id="ARBA00023118"/>
    </source>
</evidence>
<evidence type="ECO:0000256" key="3">
    <source>
        <dbReference type="ARBA" id="ARBA00022759"/>
    </source>
</evidence>
<dbReference type="Gene3D" id="1.20.120.920">
    <property type="entry name" value="CRISPR-associated endonuclease Cas1, C-terminal domain"/>
    <property type="match status" value="1"/>
</dbReference>
<comment type="caution">
    <text evidence="10">The sequence shown here is derived from an EMBL/GenBank/DDBJ whole genome shotgun (WGS) entry which is preliminary data.</text>
</comment>
<evidence type="ECO:0000256" key="2">
    <source>
        <dbReference type="ARBA" id="ARBA00022723"/>
    </source>
</evidence>
<evidence type="ECO:0000256" key="7">
    <source>
        <dbReference type="ARBA" id="ARBA00023125"/>
    </source>
</evidence>
<keyword evidence="7 9" id="KW-0238">DNA-binding</keyword>
<evidence type="ECO:0000256" key="4">
    <source>
        <dbReference type="ARBA" id="ARBA00022801"/>
    </source>
</evidence>
<evidence type="ECO:0000256" key="1">
    <source>
        <dbReference type="ARBA" id="ARBA00022722"/>
    </source>
</evidence>
<keyword evidence="5 9" id="KW-0460">Magnesium</keyword>
<accession>A0A414IQG7</accession>
<dbReference type="GO" id="GO:0046872">
    <property type="term" value="F:metal ion binding"/>
    <property type="evidence" value="ECO:0007669"/>
    <property type="project" value="UniProtKB-UniRule"/>
</dbReference>
<dbReference type="PANTHER" id="PTHR43219:SF1">
    <property type="entry name" value="CRISPR-ASSOCIATED ENDONUCLEASE CAS1"/>
    <property type="match status" value="1"/>
</dbReference>
<feature type="binding site" evidence="9">
    <location>
        <position position="270"/>
    </location>
    <ligand>
        <name>Mn(2+)</name>
        <dbReference type="ChEBI" id="CHEBI:29035"/>
    </ligand>
</feature>
<keyword evidence="4 9" id="KW-0378">Hydrolase</keyword>
<comment type="function">
    <text evidence="9">CRISPR (clustered regularly interspaced short palindromic repeat), is an adaptive immune system that provides protection against mobile genetic elements (viruses, transposable elements and conjugative plasmids). CRISPR clusters contain spacers, sequences complementary to antecedent mobile elements, and target invading nucleic acids. CRISPR clusters are transcribed and processed into CRISPR RNA (crRNA). Acts as a dsDNA endonuclease. Involved in the integration of spacer DNA into the CRISPR cassette.</text>
</comment>
<evidence type="ECO:0000313" key="10">
    <source>
        <dbReference type="EMBL" id="RHE30568.1"/>
    </source>
</evidence>
<keyword evidence="1 9" id="KW-0540">Nuclease</keyword>
<comment type="subunit">
    <text evidence="9">Homodimer, forms a heterotetramer with a Cas2 homodimer.</text>
</comment>
<organism evidence="10 11">
    <name type="scientific">Agathobacter rectalis</name>
    <dbReference type="NCBI Taxonomy" id="39491"/>
    <lineage>
        <taxon>Bacteria</taxon>
        <taxon>Bacillati</taxon>
        <taxon>Bacillota</taxon>
        <taxon>Clostridia</taxon>
        <taxon>Lachnospirales</taxon>
        <taxon>Lachnospiraceae</taxon>
        <taxon>Agathobacter</taxon>
    </lineage>
</organism>
<comment type="cofactor">
    <cofactor evidence="9">
        <name>Mg(2+)</name>
        <dbReference type="ChEBI" id="CHEBI:18420"/>
    </cofactor>
    <cofactor evidence="9">
        <name>Mn(2+)</name>
        <dbReference type="ChEBI" id="CHEBI:29035"/>
    </cofactor>
</comment>
<dbReference type="NCBIfam" id="TIGR00287">
    <property type="entry name" value="cas1"/>
    <property type="match status" value="1"/>
</dbReference>
<dbReference type="Proteomes" id="UP000285290">
    <property type="component" value="Unassembled WGS sequence"/>
</dbReference>
<dbReference type="InterPro" id="IPR002729">
    <property type="entry name" value="CRISPR-assoc_Cas1"/>
</dbReference>
<keyword evidence="8 9" id="KW-0464">Manganese</keyword>
<feature type="binding site" evidence="9">
    <location>
        <position position="204"/>
    </location>
    <ligand>
        <name>Mn(2+)</name>
        <dbReference type="ChEBI" id="CHEBI:29035"/>
    </ligand>
</feature>
<keyword evidence="2 9" id="KW-0479">Metal-binding</keyword>
<gene>
    <name evidence="9 10" type="primary">cas1</name>
    <name evidence="10" type="ORF">DW753_14125</name>
</gene>
<dbReference type="GO" id="GO:0043571">
    <property type="term" value="P:maintenance of CRISPR repeat elements"/>
    <property type="evidence" value="ECO:0007669"/>
    <property type="project" value="UniProtKB-UniRule"/>
</dbReference>
<evidence type="ECO:0000313" key="11">
    <source>
        <dbReference type="Proteomes" id="UP000285290"/>
    </source>
</evidence>
<evidence type="ECO:0000256" key="8">
    <source>
        <dbReference type="ARBA" id="ARBA00023211"/>
    </source>
</evidence>
<keyword evidence="6 9" id="KW-0051">Antiviral defense</keyword>
<dbReference type="EMBL" id="QSKC01000027">
    <property type="protein sequence ID" value="RHE30568.1"/>
    <property type="molecule type" value="Genomic_DNA"/>
</dbReference>
<dbReference type="GO" id="GO:0016787">
    <property type="term" value="F:hydrolase activity"/>
    <property type="evidence" value="ECO:0007669"/>
    <property type="project" value="UniProtKB-KW"/>
</dbReference>
<dbReference type="EC" id="3.1.-.-" evidence="9"/>